<dbReference type="PANTHER" id="PTHR37296">
    <property type="entry name" value="CONSERVED VIRULENCE FACTOR B"/>
    <property type="match status" value="1"/>
</dbReference>
<dbReference type="InterPro" id="IPR039566">
    <property type="entry name" value="CvfB_S1_st"/>
</dbReference>
<comment type="caution">
    <text evidence="5">The sequence shown here is derived from an EMBL/GenBank/DDBJ whole genome shotgun (WGS) entry which is preliminary data.</text>
</comment>
<dbReference type="FunCoup" id="A0A397R0I9">
    <property type="interactions" value="9"/>
</dbReference>
<organism evidence="5 6">
    <name type="scientific">Anaeroplasma bactoclasticum</name>
    <dbReference type="NCBI Taxonomy" id="2088"/>
    <lineage>
        <taxon>Bacteria</taxon>
        <taxon>Bacillati</taxon>
        <taxon>Mycoplasmatota</taxon>
        <taxon>Mollicutes</taxon>
        <taxon>Anaeroplasmatales</taxon>
        <taxon>Anaeroplasmataceae</taxon>
        <taxon>Anaeroplasma</taxon>
    </lineage>
</organism>
<dbReference type="Gene3D" id="1.10.10.10">
    <property type="entry name" value="Winged helix-like DNA-binding domain superfamily/Winged helix DNA-binding domain"/>
    <property type="match status" value="1"/>
</dbReference>
<evidence type="ECO:0000313" key="5">
    <source>
        <dbReference type="EMBL" id="RIA66489.1"/>
    </source>
</evidence>
<dbReference type="AlphaFoldDB" id="A0A397R0I9"/>
<evidence type="ECO:0000259" key="2">
    <source>
        <dbReference type="Pfam" id="PF13509"/>
    </source>
</evidence>
<feature type="domain" description="Conserved virulence factor B-like winged helix" evidence="3">
    <location>
        <begin position="222"/>
        <end position="277"/>
    </location>
</feature>
<dbReference type="Pfam" id="PF17783">
    <property type="entry name" value="WHD_CvfB"/>
    <property type="match status" value="1"/>
</dbReference>
<evidence type="ECO:0000256" key="1">
    <source>
        <dbReference type="PIRNR" id="PIRNR012524"/>
    </source>
</evidence>
<dbReference type="PANTHER" id="PTHR37296:SF1">
    <property type="entry name" value="CONSERVED VIRULENCE FACTOR B"/>
    <property type="match status" value="1"/>
</dbReference>
<dbReference type="InterPro" id="IPR048588">
    <property type="entry name" value="CvfB_S1_2nd"/>
</dbReference>
<feature type="domain" description="Conserved virulence factor B second S1" evidence="4">
    <location>
        <begin position="73"/>
        <end position="125"/>
    </location>
</feature>
<name>A0A397R0I9_9MOLU</name>
<gene>
    <name evidence="5" type="ORF">EI71_01600</name>
</gene>
<evidence type="ECO:0000259" key="4">
    <source>
        <dbReference type="Pfam" id="PF21191"/>
    </source>
</evidence>
<dbReference type="Pfam" id="PF13509">
    <property type="entry name" value="S1_2"/>
    <property type="match status" value="1"/>
</dbReference>
<dbReference type="OrthoDB" id="9801597at2"/>
<reference evidence="5 6" key="1">
    <citation type="submission" date="2018-08" db="EMBL/GenBank/DDBJ databases">
        <title>Genomic Encyclopedia of Archaeal and Bacterial Type Strains, Phase II (KMG-II): from individual species to whole genera.</title>
        <authorList>
            <person name="Goeker M."/>
        </authorList>
    </citation>
    <scope>NUCLEOTIDE SEQUENCE [LARGE SCALE GENOMIC DNA]</scope>
    <source>
        <strain evidence="5 6">ATCC 27112</strain>
    </source>
</reference>
<sequence>MITIGEYVTLTVARKSDLGYMLTDNKDEVLLHFKQALTEHKEGDSVKVFIYLDKSKRLTATEAIVPATITEAGFATVVDILPGAGVFVNINTPKDLLLSKDYLPYNEARWPKVNDKVFVRLKVKHDILMAKPLNRFDIKSLKTDAKYAISEAVEGYVCHFSEKGMGIVTKGLKYVFVPYTQSRGEYHIGEEVLVTITKELDGEYYGTLNAHKEILMEGDKEIIINYLKNHHGVMKLTAKSTAEEVEALLGMSRKAFKRAYGGLYKDELITFDEEKTLLKDYK</sequence>
<dbReference type="PIRSF" id="PIRSF012524">
    <property type="entry name" value="YitL_S1"/>
    <property type="match status" value="1"/>
</dbReference>
<feature type="domain" description="Conserved virulence factor B first S1" evidence="2">
    <location>
        <begin position="4"/>
        <end position="61"/>
    </location>
</feature>
<dbReference type="Gene3D" id="2.40.50.140">
    <property type="entry name" value="Nucleic acid-binding proteins"/>
    <property type="match status" value="1"/>
</dbReference>
<proteinExistence type="inferred from homology"/>
<evidence type="ECO:0000259" key="3">
    <source>
        <dbReference type="Pfam" id="PF17783"/>
    </source>
</evidence>
<dbReference type="RefSeq" id="WP_119016700.1">
    <property type="nucleotide sequence ID" value="NZ_QXEV01000023.1"/>
</dbReference>
<dbReference type="InterPro" id="IPR014464">
    <property type="entry name" value="CvfB_fam"/>
</dbReference>
<dbReference type="InParanoid" id="A0A397R0I9"/>
<comment type="similarity">
    <text evidence="1">Belongs to the CvfB family.</text>
</comment>
<dbReference type="Proteomes" id="UP000266506">
    <property type="component" value="Unassembled WGS sequence"/>
</dbReference>
<dbReference type="InterPro" id="IPR040764">
    <property type="entry name" value="CvfB_WH"/>
</dbReference>
<evidence type="ECO:0000313" key="6">
    <source>
        <dbReference type="Proteomes" id="UP000266506"/>
    </source>
</evidence>
<dbReference type="InterPro" id="IPR012340">
    <property type="entry name" value="NA-bd_OB-fold"/>
</dbReference>
<dbReference type="EMBL" id="QXEV01000023">
    <property type="protein sequence ID" value="RIA66489.1"/>
    <property type="molecule type" value="Genomic_DNA"/>
</dbReference>
<evidence type="ECO:0008006" key="7">
    <source>
        <dbReference type="Google" id="ProtNLM"/>
    </source>
</evidence>
<keyword evidence="6" id="KW-1185">Reference proteome</keyword>
<protein>
    <recommendedName>
        <fullName evidence="7">S1 motif domain-containing protein</fullName>
    </recommendedName>
</protein>
<accession>A0A397R0I9</accession>
<dbReference type="InterPro" id="IPR036388">
    <property type="entry name" value="WH-like_DNA-bd_sf"/>
</dbReference>
<dbReference type="Pfam" id="PF21191">
    <property type="entry name" value="CvfB_1st"/>
    <property type="match status" value="1"/>
</dbReference>